<feature type="region of interest" description="Disordered" evidence="1">
    <location>
        <begin position="41"/>
        <end position="78"/>
    </location>
</feature>
<dbReference type="KEGG" id="aalt:CC77DRAFT_144124"/>
<proteinExistence type="predicted"/>
<dbReference type="VEuPathDB" id="FungiDB:CC77DRAFT_144124"/>
<organism evidence="2 3">
    <name type="scientific">Alternaria alternata</name>
    <name type="common">Alternaria rot fungus</name>
    <name type="synonym">Torula alternata</name>
    <dbReference type="NCBI Taxonomy" id="5599"/>
    <lineage>
        <taxon>Eukaryota</taxon>
        <taxon>Fungi</taxon>
        <taxon>Dikarya</taxon>
        <taxon>Ascomycota</taxon>
        <taxon>Pezizomycotina</taxon>
        <taxon>Dothideomycetes</taxon>
        <taxon>Pleosporomycetidae</taxon>
        <taxon>Pleosporales</taxon>
        <taxon>Pleosporineae</taxon>
        <taxon>Pleosporaceae</taxon>
        <taxon>Alternaria</taxon>
        <taxon>Alternaria sect. Alternaria</taxon>
        <taxon>Alternaria alternata complex</taxon>
    </lineage>
</organism>
<dbReference type="AlphaFoldDB" id="A0A177DJJ8"/>
<evidence type="ECO:0000256" key="1">
    <source>
        <dbReference type="SAM" id="MobiDB-lite"/>
    </source>
</evidence>
<accession>A0A177DJJ8</accession>
<reference evidence="2 3" key="1">
    <citation type="submission" date="2016-05" db="EMBL/GenBank/DDBJ databases">
        <title>Comparative analysis of secretome profiles of manganese(II)-oxidizing ascomycete fungi.</title>
        <authorList>
            <consortium name="DOE Joint Genome Institute"/>
            <person name="Zeiner C.A."/>
            <person name="Purvine S.O."/>
            <person name="Zink E.M."/>
            <person name="Wu S."/>
            <person name="Pasa-Tolic L."/>
            <person name="Chaput D.L."/>
            <person name="Haridas S."/>
            <person name="Grigoriev I.V."/>
            <person name="Santelli C.M."/>
            <person name="Hansel C.M."/>
        </authorList>
    </citation>
    <scope>NUCLEOTIDE SEQUENCE [LARGE SCALE GENOMIC DNA]</scope>
    <source>
        <strain evidence="2 3">SRC1lrK2f</strain>
    </source>
</reference>
<gene>
    <name evidence="2" type="ORF">CC77DRAFT_144124</name>
</gene>
<dbReference type="EMBL" id="KV441480">
    <property type="protein sequence ID" value="OAG19875.1"/>
    <property type="molecule type" value="Genomic_DNA"/>
</dbReference>
<sequence>MRYCYCISRSDWGYLFSTTREISCPFSYSSSDVTIPLLASSSSPSDVSANSIHPTISSSIDPSLSSSSSDACTGSRSRVPRWYRMSCECQPRSGEREVRQILRLLRGHASLLVGAFIAGNSRVCWRPEHLNPSGFDREEPE</sequence>
<evidence type="ECO:0000313" key="2">
    <source>
        <dbReference type="EMBL" id="OAG19875.1"/>
    </source>
</evidence>
<dbReference type="RefSeq" id="XP_018385296.1">
    <property type="nucleotide sequence ID" value="XM_018530261.1"/>
</dbReference>
<dbReference type="GeneID" id="29115855"/>
<protein>
    <submittedName>
        <fullName evidence="2">Uncharacterized protein</fullName>
    </submittedName>
</protein>
<feature type="compositionally biased region" description="Low complexity" evidence="1">
    <location>
        <begin position="41"/>
        <end position="77"/>
    </location>
</feature>
<name>A0A177DJJ8_ALTAL</name>
<dbReference type="Proteomes" id="UP000077248">
    <property type="component" value="Unassembled WGS sequence"/>
</dbReference>
<evidence type="ECO:0000313" key="3">
    <source>
        <dbReference type="Proteomes" id="UP000077248"/>
    </source>
</evidence>
<keyword evidence="3" id="KW-1185">Reference proteome</keyword>